<dbReference type="OrthoDB" id="1087664at2759"/>
<feature type="compositionally biased region" description="Acidic residues" evidence="1">
    <location>
        <begin position="16"/>
        <end position="29"/>
    </location>
</feature>
<feature type="compositionally biased region" description="Acidic residues" evidence="1">
    <location>
        <begin position="121"/>
        <end position="141"/>
    </location>
</feature>
<evidence type="ECO:0000313" key="2">
    <source>
        <dbReference type="Proteomes" id="UP000504610"/>
    </source>
</evidence>
<feature type="compositionally biased region" description="Basic and acidic residues" evidence="1">
    <location>
        <begin position="111"/>
        <end position="120"/>
    </location>
</feature>
<proteinExistence type="predicted"/>
<dbReference type="RefSeq" id="XP_056850490.1">
    <property type="nucleotide sequence ID" value="XM_056994510.1"/>
</dbReference>
<organism evidence="2 3">
    <name type="scientific">Raphanus sativus</name>
    <name type="common">Radish</name>
    <name type="synonym">Raphanus raphanistrum var. sativus</name>
    <dbReference type="NCBI Taxonomy" id="3726"/>
    <lineage>
        <taxon>Eukaryota</taxon>
        <taxon>Viridiplantae</taxon>
        <taxon>Streptophyta</taxon>
        <taxon>Embryophyta</taxon>
        <taxon>Tracheophyta</taxon>
        <taxon>Spermatophyta</taxon>
        <taxon>Magnoliopsida</taxon>
        <taxon>eudicotyledons</taxon>
        <taxon>Gunneridae</taxon>
        <taxon>Pentapetalae</taxon>
        <taxon>rosids</taxon>
        <taxon>malvids</taxon>
        <taxon>Brassicales</taxon>
        <taxon>Brassicaceae</taxon>
        <taxon>Brassiceae</taxon>
        <taxon>Raphanus</taxon>
    </lineage>
</organism>
<reference evidence="3" key="2">
    <citation type="submission" date="2025-08" db="UniProtKB">
        <authorList>
            <consortium name="RefSeq"/>
        </authorList>
    </citation>
    <scope>IDENTIFICATION</scope>
    <source>
        <tissue evidence="3">Leaf</tissue>
    </source>
</reference>
<dbReference type="AlphaFoldDB" id="A0A9W3CFX4"/>
<dbReference type="GeneID" id="130499947"/>
<evidence type="ECO:0000256" key="1">
    <source>
        <dbReference type="SAM" id="MobiDB-lite"/>
    </source>
</evidence>
<accession>A0A9W3CFX4</accession>
<protein>
    <submittedName>
        <fullName evidence="3">Uncharacterized protein LOC130499947</fullName>
    </submittedName>
</protein>
<feature type="region of interest" description="Disordered" evidence="1">
    <location>
        <begin position="1"/>
        <end position="150"/>
    </location>
</feature>
<sequence length="150" mass="17272">MAENFGGSHTYVGSEDVTDDMEHDQDLDEGFAAGGDDYMQEAAEDARGLENGIGSMGIEFEMHTHVQENLDEEEDEEMSGDEGDEIDEDENDNEEEDEEDNDLEEEEEEDDVHHLPHHDTDQDDHELEDDEFEEEILVEEDERMKMMRIG</sequence>
<dbReference type="Proteomes" id="UP000504610">
    <property type="component" value="Chromosome 9"/>
</dbReference>
<dbReference type="KEGG" id="rsz:130499947"/>
<name>A0A9W3CFX4_RAPSA</name>
<keyword evidence="2" id="KW-1185">Reference proteome</keyword>
<evidence type="ECO:0000313" key="3">
    <source>
        <dbReference type="RefSeq" id="XP_056850490.1"/>
    </source>
</evidence>
<gene>
    <name evidence="3" type="primary">LOC130499947</name>
</gene>
<reference evidence="2" key="1">
    <citation type="journal article" date="2019" name="Database">
        <title>The radish genome database (RadishGD): an integrated information resource for radish genomics.</title>
        <authorList>
            <person name="Yu H.J."/>
            <person name="Baek S."/>
            <person name="Lee Y.J."/>
            <person name="Cho A."/>
            <person name="Mun J.H."/>
        </authorList>
    </citation>
    <scope>NUCLEOTIDE SEQUENCE [LARGE SCALE GENOMIC DNA]</scope>
    <source>
        <strain evidence="2">cv. WK10039</strain>
    </source>
</reference>
<feature type="compositionally biased region" description="Acidic residues" evidence="1">
    <location>
        <begin position="69"/>
        <end position="110"/>
    </location>
</feature>